<dbReference type="EMBL" id="CP063458">
    <property type="protein sequence ID" value="QOV89730.1"/>
    <property type="molecule type" value="Genomic_DNA"/>
</dbReference>
<feature type="compositionally biased region" description="Basic and acidic residues" evidence="1">
    <location>
        <begin position="226"/>
        <end position="235"/>
    </location>
</feature>
<dbReference type="Pfam" id="PF18765">
    <property type="entry name" value="Polbeta"/>
    <property type="match status" value="1"/>
</dbReference>
<organism evidence="3 4">
    <name type="scientific">Humisphaera borealis</name>
    <dbReference type="NCBI Taxonomy" id="2807512"/>
    <lineage>
        <taxon>Bacteria</taxon>
        <taxon>Pseudomonadati</taxon>
        <taxon>Planctomycetota</taxon>
        <taxon>Phycisphaerae</taxon>
        <taxon>Tepidisphaerales</taxon>
        <taxon>Tepidisphaeraceae</taxon>
        <taxon>Humisphaera</taxon>
    </lineage>
</organism>
<feature type="region of interest" description="Disordered" evidence="1">
    <location>
        <begin position="201"/>
        <end position="235"/>
    </location>
</feature>
<dbReference type="SUPFAM" id="SSF81301">
    <property type="entry name" value="Nucleotidyltransferase"/>
    <property type="match status" value="1"/>
</dbReference>
<dbReference type="Gene3D" id="3.30.460.10">
    <property type="entry name" value="Beta Polymerase, domain 2"/>
    <property type="match status" value="1"/>
</dbReference>
<dbReference type="InterPro" id="IPR036390">
    <property type="entry name" value="WH_DNA-bd_sf"/>
</dbReference>
<dbReference type="KEGG" id="hbs:IPV69_26695"/>
<dbReference type="RefSeq" id="WP_206292787.1">
    <property type="nucleotide sequence ID" value="NZ_CP063458.1"/>
</dbReference>
<protein>
    <submittedName>
        <fullName evidence="3">Nucleotidyltransferase domain-containing protein</fullName>
    </submittedName>
</protein>
<keyword evidence="4" id="KW-1185">Reference proteome</keyword>
<sequence>MITGTEAGDILFGRTRRAILALTFLRPDESFYMREIVRRTGCGTGPVQRELKLLTDCGILRRDRQRFFRANPDSAIYEPLKQIVIRTVGLGERLRATLNPFANDIAVAFIFGSFSRGEQREQSDVDVLVVTKDSSADPHAIDAALASQQSQVGRAINPFVLPAEEWARKYRSGNAFVQRVSKSEKTYLIGDDDELERLAEERVAEAAQPDTSGSARPARAGRSRSAKREGQRSRQ</sequence>
<dbReference type="InterPro" id="IPR043519">
    <property type="entry name" value="NT_sf"/>
</dbReference>
<gene>
    <name evidence="3" type="ORF">IPV69_26695</name>
</gene>
<evidence type="ECO:0000256" key="1">
    <source>
        <dbReference type="SAM" id="MobiDB-lite"/>
    </source>
</evidence>
<dbReference type="AlphaFoldDB" id="A0A7M2WZ21"/>
<proteinExistence type="predicted"/>
<evidence type="ECO:0000313" key="3">
    <source>
        <dbReference type="EMBL" id="QOV89730.1"/>
    </source>
</evidence>
<dbReference type="InterPro" id="IPR041633">
    <property type="entry name" value="Polbeta"/>
</dbReference>
<name>A0A7M2WZ21_9BACT</name>
<evidence type="ECO:0000259" key="2">
    <source>
        <dbReference type="Pfam" id="PF18765"/>
    </source>
</evidence>
<reference evidence="3 4" key="1">
    <citation type="submission" date="2020-10" db="EMBL/GenBank/DDBJ databases">
        <title>Wide distribution of Phycisphaera-like planctomycetes from WD2101 soil group in peatlands and genome analysis of the first cultivated representative.</title>
        <authorList>
            <person name="Dedysh S.N."/>
            <person name="Beletsky A.V."/>
            <person name="Ivanova A."/>
            <person name="Kulichevskaya I.S."/>
            <person name="Suzina N.E."/>
            <person name="Philippov D.A."/>
            <person name="Rakitin A.L."/>
            <person name="Mardanov A.V."/>
            <person name="Ravin N.V."/>
        </authorList>
    </citation>
    <scope>NUCLEOTIDE SEQUENCE [LARGE SCALE GENOMIC DNA]</scope>
    <source>
        <strain evidence="3 4">M1803</strain>
    </source>
</reference>
<dbReference type="SUPFAM" id="SSF46785">
    <property type="entry name" value="Winged helix' DNA-binding domain"/>
    <property type="match status" value="1"/>
</dbReference>
<feature type="domain" description="Polymerase beta nucleotidyltransferase" evidence="2">
    <location>
        <begin position="103"/>
        <end position="135"/>
    </location>
</feature>
<evidence type="ECO:0000313" key="4">
    <source>
        <dbReference type="Proteomes" id="UP000593765"/>
    </source>
</evidence>
<dbReference type="Proteomes" id="UP000593765">
    <property type="component" value="Chromosome"/>
</dbReference>
<accession>A0A7M2WZ21</accession>
<dbReference type="CDD" id="cd05403">
    <property type="entry name" value="NT_KNTase_like"/>
    <property type="match status" value="1"/>
</dbReference>